<keyword evidence="1" id="KW-1133">Transmembrane helix</keyword>
<organism evidence="2 3">
    <name type="scientific">Gossypium raimondii</name>
    <name type="common">Peruvian cotton</name>
    <name type="synonym">Gossypium klotzschianum subsp. raimondii</name>
    <dbReference type="NCBI Taxonomy" id="29730"/>
    <lineage>
        <taxon>Eukaryota</taxon>
        <taxon>Viridiplantae</taxon>
        <taxon>Streptophyta</taxon>
        <taxon>Embryophyta</taxon>
        <taxon>Tracheophyta</taxon>
        <taxon>Spermatophyta</taxon>
        <taxon>Magnoliopsida</taxon>
        <taxon>eudicotyledons</taxon>
        <taxon>Gunneridae</taxon>
        <taxon>Pentapetalae</taxon>
        <taxon>rosids</taxon>
        <taxon>malvids</taxon>
        <taxon>Malvales</taxon>
        <taxon>Malvaceae</taxon>
        <taxon>Malvoideae</taxon>
        <taxon>Gossypium</taxon>
    </lineage>
</organism>
<dbReference type="Proteomes" id="UP000032304">
    <property type="component" value="Chromosome 6"/>
</dbReference>
<evidence type="ECO:0000313" key="2">
    <source>
        <dbReference type="EMBL" id="KJB33055.1"/>
    </source>
</evidence>
<dbReference type="OMA" id="PPCICIS"/>
<dbReference type="EMBL" id="CM001745">
    <property type="protein sequence ID" value="KJB33055.1"/>
    <property type="molecule type" value="Genomic_DNA"/>
</dbReference>
<evidence type="ECO:0000256" key="1">
    <source>
        <dbReference type="SAM" id="Phobius"/>
    </source>
</evidence>
<reference evidence="2 3" key="1">
    <citation type="journal article" date="2012" name="Nature">
        <title>Repeated polyploidization of Gossypium genomes and the evolution of spinnable cotton fibres.</title>
        <authorList>
            <person name="Paterson A.H."/>
            <person name="Wendel J.F."/>
            <person name="Gundlach H."/>
            <person name="Guo H."/>
            <person name="Jenkins J."/>
            <person name="Jin D."/>
            <person name="Llewellyn D."/>
            <person name="Showmaker K.C."/>
            <person name="Shu S."/>
            <person name="Udall J."/>
            <person name="Yoo M.J."/>
            <person name="Byers R."/>
            <person name="Chen W."/>
            <person name="Doron-Faigenboim A."/>
            <person name="Duke M.V."/>
            <person name="Gong L."/>
            <person name="Grimwood J."/>
            <person name="Grover C."/>
            <person name="Grupp K."/>
            <person name="Hu G."/>
            <person name="Lee T.H."/>
            <person name="Li J."/>
            <person name="Lin L."/>
            <person name="Liu T."/>
            <person name="Marler B.S."/>
            <person name="Page J.T."/>
            <person name="Roberts A.W."/>
            <person name="Romanel E."/>
            <person name="Sanders W.S."/>
            <person name="Szadkowski E."/>
            <person name="Tan X."/>
            <person name="Tang H."/>
            <person name="Xu C."/>
            <person name="Wang J."/>
            <person name="Wang Z."/>
            <person name="Zhang D."/>
            <person name="Zhang L."/>
            <person name="Ashrafi H."/>
            <person name="Bedon F."/>
            <person name="Bowers J.E."/>
            <person name="Brubaker C.L."/>
            <person name="Chee P.W."/>
            <person name="Das S."/>
            <person name="Gingle A.R."/>
            <person name="Haigler C.H."/>
            <person name="Harker D."/>
            <person name="Hoffmann L.V."/>
            <person name="Hovav R."/>
            <person name="Jones D.C."/>
            <person name="Lemke C."/>
            <person name="Mansoor S."/>
            <person name="ur Rahman M."/>
            <person name="Rainville L.N."/>
            <person name="Rambani A."/>
            <person name="Reddy U.K."/>
            <person name="Rong J.K."/>
            <person name="Saranga Y."/>
            <person name="Scheffler B.E."/>
            <person name="Scheffler J.A."/>
            <person name="Stelly D.M."/>
            <person name="Triplett B.A."/>
            <person name="Van Deynze A."/>
            <person name="Vaslin M.F."/>
            <person name="Waghmare V.N."/>
            <person name="Walford S.A."/>
            <person name="Wright R.J."/>
            <person name="Zaki E.A."/>
            <person name="Zhang T."/>
            <person name="Dennis E.S."/>
            <person name="Mayer K.F."/>
            <person name="Peterson D.G."/>
            <person name="Rokhsar D.S."/>
            <person name="Wang X."/>
            <person name="Schmutz J."/>
        </authorList>
    </citation>
    <scope>NUCLEOTIDE SEQUENCE [LARGE SCALE GENOMIC DNA]</scope>
</reference>
<gene>
    <name evidence="2" type="ORF">B456_006G219700</name>
</gene>
<feature type="transmembrane region" description="Helical" evidence="1">
    <location>
        <begin position="20"/>
        <end position="41"/>
    </location>
</feature>
<feature type="transmembrane region" description="Helical" evidence="1">
    <location>
        <begin position="53"/>
        <end position="80"/>
    </location>
</feature>
<keyword evidence="3" id="KW-1185">Reference proteome</keyword>
<evidence type="ECO:0000313" key="3">
    <source>
        <dbReference type="Proteomes" id="UP000032304"/>
    </source>
</evidence>
<accession>A0A0D2SPC9</accession>
<keyword evidence="1" id="KW-0812">Transmembrane</keyword>
<dbReference type="AlphaFoldDB" id="A0A0D2SPC9"/>
<feature type="transmembrane region" description="Helical" evidence="1">
    <location>
        <begin position="86"/>
        <end position="104"/>
    </location>
</feature>
<protein>
    <submittedName>
        <fullName evidence="2">Uncharacterized protein</fullName>
    </submittedName>
</protein>
<name>A0A0D2SPC9_GOSRA</name>
<dbReference type="Gramene" id="KJB33055">
    <property type="protein sequence ID" value="KJB33055"/>
    <property type="gene ID" value="B456_006G219700"/>
</dbReference>
<keyword evidence="1" id="KW-0472">Membrane</keyword>
<sequence length="105" mass="12301">MVLYGPIHLNLQNNLSHPTWFKQTTAFGVSFIFHVTLLIHIESHSQLSDLGFFLPPLLFQSLLFSFYQCSLCFFFFLFYVPPCICISLNAPLLTWFMFSLQIWVN</sequence>
<proteinExistence type="predicted"/>